<organism evidence="1 2">
    <name type="scientific">Leucobacter muris</name>
    <dbReference type="NCBI Taxonomy" id="1935379"/>
    <lineage>
        <taxon>Bacteria</taxon>
        <taxon>Bacillati</taxon>
        <taxon>Actinomycetota</taxon>
        <taxon>Actinomycetes</taxon>
        <taxon>Micrococcales</taxon>
        <taxon>Microbacteriaceae</taxon>
        <taxon>Leucobacter</taxon>
    </lineage>
</organism>
<evidence type="ECO:0000313" key="2">
    <source>
        <dbReference type="Proteomes" id="UP000285768"/>
    </source>
</evidence>
<gene>
    <name evidence="1" type="ORF">Leucomu_11030</name>
</gene>
<dbReference type="Pfam" id="PF13830">
    <property type="entry name" value="DUF4192"/>
    <property type="match status" value="1"/>
</dbReference>
<dbReference type="EMBL" id="CP035037">
    <property type="protein sequence ID" value="QAB18380.1"/>
    <property type="molecule type" value="Genomic_DNA"/>
</dbReference>
<dbReference type="RefSeq" id="WP_128387262.1">
    <property type="nucleotide sequence ID" value="NZ_CP035037.1"/>
</dbReference>
<protein>
    <submittedName>
        <fullName evidence="1">DUF4192 family protein</fullName>
    </submittedName>
</protein>
<keyword evidence="2" id="KW-1185">Reference proteome</keyword>
<name>A0ABX5QH77_9MICO</name>
<sequence length="424" mass="45817">MTPSSTPDDQRRVLTCRGTADFLAALPHLVGYTADDSIFVVFFSGSRTGQAMRLDLPPDETPGHTAPLLDFISGTLRGLDGERASPPAVVITCTRTFAESDGPPWRSLARRIERRLKRDGVRLRELCCRAPDGWISYLDPTAPRGGRPLSEIAESPIALEAGANGEAPRDLAELGAIPEPAPERRDAVLAALAELPPFEPAHFRSRTAGASSGGGRAPVPARREFAAVSAEQCTHPAPPEAYAWMHDTARVVEALRDEQRPLAPAMTARLIRCAQLPDRWLLLALGVLTRPLFPVELAEDLGPAQFVAVPVDLDAGSGPSRQAGWTLRRLLAHLSPEFTDQRRLPPLRERVIEAVSVTPDELRPALLAFSAWLWWLSGSQSVAAQQLGEALAIDPQHELARMTERLIAASPVARPLPSPVSSAA</sequence>
<dbReference type="Proteomes" id="UP000285768">
    <property type="component" value="Chromosome"/>
</dbReference>
<proteinExistence type="predicted"/>
<evidence type="ECO:0000313" key="1">
    <source>
        <dbReference type="EMBL" id="QAB18380.1"/>
    </source>
</evidence>
<dbReference type="InterPro" id="IPR025447">
    <property type="entry name" value="DUF4192"/>
</dbReference>
<reference evidence="1 2" key="1">
    <citation type="submission" date="2019-01" db="EMBL/GenBank/DDBJ databases">
        <title>Leucobacter muris sp. nov. isolated from the nose of a laboratory mouse.</title>
        <authorList>
            <person name="Benga L."/>
            <person name="Sproeer C."/>
            <person name="Schumann P."/>
            <person name="Verbarg S."/>
            <person name="Bunk B."/>
            <person name="Engelhardt E."/>
            <person name="Benten P.M."/>
            <person name="Sager M."/>
        </authorList>
    </citation>
    <scope>NUCLEOTIDE SEQUENCE [LARGE SCALE GENOMIC DNA]</scope>
    <source>
        <strain evidence="1 2">DSM 101948</strain>
    </source>
</reference>
<accession>A0ABX5QH77</accession>